<dbReference type="AlphaFoldDB" id="A0A1H1P0C9"/>
<organism evidence="11 12">
    <name type="scientific">Agrococcus carbonis</name>
    <dbReference type="NCBI Taxonomy" id="684552"/>
    <lineage>
        <taxon>Bacteria</taxon>
        <taxon>Bacillati</taxon>
        <taxon>Actinomycetota</taxon>
        <taxon>Actinomycetes</taxon>
        <taxon>Micrococcales</taxon>
        <taxon>Microbacteriaceae</taxon>
        <taxon>Agrococcus</taxon>
    </lineage>
</organism>
<evidence type="ECO:0000256" key="6">
    <source>
        <dbReference type="ARBA" id="ARBA00037281"/>
    </source>
</evidence>
<comment type="pathway">
    <text evidence="7">Carotenoid biosynthesis; staphyloxanthin biosynthesis; staphyloxanthin from farnesyl diphosphate: step 4/5.</text>
</comment>
<keyword evidence="3" id="KW-0328">Glycosyltransferase</keyword>
<dbReference type="RefSeq" id="WP_092666356.1">
    <property type="nucleotide sequence ID" value="NZ_LT629734.1"/>
</dbReference>
<proteinExistence type="inferred from homology"/>
<evidence type="ECO:0000256" key="7">
    <source>
        <dbReference type="ARBA" id="ARBA00037904"/>
    </source>
</evidence>
<dbReference type="SUPFAM" id="SSF53448">
    <property type="entry name" value="Nucleotide-diphospho-sugar transferases"/>
    <property type="match status" value="1"/>
</dbReference>
<evidence type="ECO:0000256" key="2">
    <source>
        <dbReference type="ARBA" id="ARBA00022475"/>
    </source>
</evidence>
<evidence type="ECO:0000256" key="4">
    <source>
        <dbReference type="ARBA" id="ARBA00022679"/>
    </source>
</evidence>
<keyword evidence="5" id="KW-0472">Membrane</keyword>
<dbReference type="PANTHER" id="PTHR43646:SF2">
    <property type="entry name" value="GLYCOSYLTRANSFERASE 2-LIKE DOMAIN-CONTAINING PROTEIN"/>
    <property type="match status" value="1"/>
</dbReference>
<evidence type="ECO:0000256" key="3">
    <source>
        <dbReference type="ARBA" id="ARBA00022676"/>
    </source>
</evidence>
<dbReference type="GO" id="GO:0005886">
    <property type="term" value="C:plasma membrane"/>
    <property type="evidence" value="ECO:0007669"/>
    <property type="project" value="UniProtKB-SubCell"/>
</dbReference>
<feature type="domain" description="Glycosyltransferase 2-like" evidence="10">
    <location>
        <begin position="9"/>
        <end position="166"/>
    </location>
</feature>
<keyword evidence="4 11" id="KW-0808">Transferase</keyword>
<accession>A0A1H1P0C9</accession>
<gene>
    <name evidence="11" type="ORF">SAMN04489719_1414</name>
</gene>
<dbReference type="Gene3D" id="3.90.550.10">
    <property type="entry name" value="Spore Coat Polysaccharide Biosynthesis Protein SpsA, Chain A"/>
    <property type="match status" value="1"/>
</dbReference>
<dbReference type="EMBL" id="LT629734">
    <property type="protein sequence ID" value="SDS04662.1"/>
    <property type="molecule type" value="Genomic_DNA"/>
</dbReference>
<reference evidence="12" key="1">
    <citation type="submission" date="2016-10" db="EMBL/GenBank/DDBJ databases">
        <authorList>
            <person name="Varghese N."/>
            <person name="Submissions S."/>
        </authorList>
    </citation>
    <scope>NUCLEOTIDE SEQUENCE [LARGE SCALE GENOMIC DNA]</scope>
    <source>
        <strain evidence="12">DSM 22965</strain>
    </source>
</reference>
<evidence type="ECO:0000259" key="10">
    <source>
        <dbReference type="Pfam" id="PF00535"/>
    </source>
</evidence>
<keyword evidence="12" id="KW-1185">Reference proteome</keyword>
<dbReference type="OrthoDB" id="9802632at2"/>
<dbReference type="STRING" id="684552.SAMN04489719_1414"/>
<keyword evidence="2" id="KW-1003">Cell membrane</keyword>
<comment type="function">
    <text evidence="6">Catalyzes the glycosylation of 4,4'-diaponeurosporenoate, i.e. the esterification of glucose at the C1'' position with the carboxyl group of 4,4'-diaponeurosporenic acid, to form glycosyl-4,4'-diaponeurosporenoate. This is a step in the biosynthesis of staphyloxanthin, an orange pigment present in most staphylococci strains.</text>
</comment>
<dbReference type="Proteomes" id="UP000199649">
    <property type="component" value="Chromosome I"/>
</dbReference>
<comment type="subcellular location">
    <subcellularLocation>
        <location evidence="1">Cell membrane</location>
    </subcellularLocation>
</comment>
<dbReference type="GO" id="GO:0016757">
    <property type="term" value="F:glycosyltransferase activity"/>
    <property type="evidence" value="ECO:0007669"/>
    <property type="project" value="UniProtKB-KW"/>
</dbReference>
<dbReference type="PANTHER" id="PTHR43646">
    <property type="entry name" value="GLYCOSYLTRANSFERASE"/>
    <property type="match status" value="1"/>
</dbReference>
<dbReference type="InterPro" id="IPR001173">
    <property type="entry name" value="Glyco_trans_2-like"/>
</dbReference>
<evidence type="ECO:0000256" key="9">
    <source>
        <dbReference type="ARBA" id="ARBA00040345"/>
    </source>
</evidence>
<dbReference type="Pfam" id="PF00535">
    <property type="entry name" value="Glycos_transf_2"/>
    <property type="match status" value="1"/>
</dbReference>
<sequence length="261" mass="28689">MRPVRPRISVVVPVKDDAEQLRGCLAALAAQRRAPDEVLVVDNASADDSAAVALAGGARVERCDETGIPAAAAHGYDLASGDLILRLDADCRPGAGWVETMERAFAERPDVAVLTGGARFVDGPWALRAPLAALYLGTYAAAGVSALGHLPLFGSNLAFRREAWEEIRGIVHREDAELHDDFDLAFHFGERHRIRYVPRTAMGMSMRPFTSASGFRRRMARGMRTVLVHWPDSFPPWRWRRLAERRRDAVRGTAREAPAAT</sequence>
<evidence type="ECO:0000256" key="5">
    <source>
        <dbReference type="ARBA" id="ARBA00023136"/>
    </source>
</evidence>
<name>A0A1H1P0C9_9MICO</name>
<evidence type="ECO:0000256" key="8">
    <source>
        <dbReference type="ARBA" id="ARBA00038120"/>
    </source>
</evidence>
<evidence type="ECO:0000256" key="1">
    <source>
        <dbReference type="ARBA" id="ARBA00004236"/>
    </source>
</evidence>
<evidence type="ECO:0000313" key="12">
    <source>
        <dbReference type="Proteomes" id="UP000199649"/>
    </source>
</evidence>
<evidence type="ECO:0000313" key="11">
    <source>
        <dbReference type="EMBL" id="SDS04662.1"/>
    </source>
</evidence>
<protein>
    <recommendedName>
        <fullName evidence="9">4,4'-diaponeurosporenoate glycosyltransferase</fullName>
    </recommendedName>
</protein>
<dbReference type="InterPro" id="IPR029044">
    <property type="entry name" value="Nucleotide-diphossugar_trans"/>
</dbReference>
<comment type="similarity">
    <text evidence="8">Belongs to the glycosyltransferase 2 family. CrtQ subfamily.</text>
</comment>